<dbReference type="Proteomes" id="UP000694861">
    <property type="component" value="Unplaced"/>
</dbReference>
<evidence type="ECO:0000313" key="3">
    <source>
        <dbReference type="RefSeq" id="XP_016652710.1"/>
    </source>
</evidence>
<dbReference type="InterPro" id="IPR036513">
    <property type="entry name" value="STAS_dom_sf"/>
</dbReference>
<dbReference type="GeneID" id="103344004"/>
<reference evidence="2" key="1">
    <citation type="journal article" date="2012" name="Nat. Commun.">
        <title>The genome of Prunus mume.</title>
        <authorList>
            <person name="Zhang Q."/>
            <person name="Chen W."/>
            <person name="Sun L."/>
            <person name="Zhao F."/>
            <person name="Huang B."/>
            <person name="Yang W."/>
            <person name="Tao Y."/>
            <person name="Wang J."/>
            <person name="Yuan Z."/>
            <person name="Fan G."/>
            <person name="Xing Z."/>
            <person name="Han C."/>
            <person name="Pan H."/>
            <person name="Zhong X."/>
            <person name="Shi W."/>
            <person name="Liang X."/>
            <person name="Du D."/>
            <person name="Sun F."/>
            <person name="Xu Z."/>
            <person name="Hao R."/>
            <person name="Lv T."/>
            <person name="Lv Y."/>
            <person name="Zheng Z."/>
            <person name="Sun M."/>
            <person name="Luo L."/>
            <person name="Cai M."/>
            <person name="Gao Y."/>
            <person name="Wang J."/>
            <person name="Yin Y."/>
            <person name="Xu X."/>
            <person name="Cheng T."/>
            <person name="Wang J."/>
        </authorList>
    </citation>
    <scope>NUCLEOTIDE SEQUENCE [LARGE SCALE GENOMIC DNA]</scope>
</reference>
<gene>
    <name evidence="3" type="primary">LOC103344004</name>
</gene>
<dbReference type="Pfam" id="PF01740">
    <property type="entry name" value="STAS"/>
    <property type="match status" value="1"/>
</dbReference>
<evidence type="ECO:0000313" key="2">
    <source>
        <dbReference type="Proteomes" id="UP000694861"/>
    </source>
</evidence>
<dbReference type="PROSITE" id="PS50801">
    <property type="entry name" value="STAS"/>
    <property type="match status" value="1"/>
</dbReference>
<dbReference type="InterPro" id="IPR001902">
    <property type="entry name" value="SLC26A/SulP_fam"/>
</dbReference>
<protein>
    <submittedName>
        <fullName evidence="3">Sulfate transporter 3.1-like</fullName>
    </submittedName>
</protein>
<keyword evidence="2" id="KW-1185">Reference proteome</keyword>
<dbReference type="Gene3D" id="3.30.750.24">
    <property type="entry name" value="STAS domain"/>
    <property type="match status" value="1"/>
</dbReference>
<sequence length="169" mass="19001">MVYRNVEQYPNASNVPGILILEIDAPIYFTNNNYLRERITRWINDEEDGTKSAGESSLQYVILDMTAVGNIDTSGISMFEVVKKLVDRRGLQLVLANPGSEVMKKMNKSELIENTCQEWIYLTVAEAVAACNLMLHSTKPNPGKDQEPAAWNNVDGFGCEFMYQKAISK</sequence>
<dbReference type="PANTHER" id="PTHR11814">
    <property type="entry name" value="SULFATE TRANSPORTER"/>
    <property type="match status" value="1"/>
</dbReference>
<dbReference type="CDD" id="cd07042">
    <property type="entry name" value="STAS_SulP_like_sulfate_transporter"/>
    <property type="match status" value="1"/>
</dbReference>
<accession>A0ABM1LZ83</accession>
<organism evidence="2 3">
    <name type="scientific">Prunus mume</name>
    <name type="common">Japanese apricot</name>
    <name type="synonym">Armeniaca mume</name>
    <dbReference type="NCBI Taxonomy" id="102107"/>
    <lineage>
        <taxon>Eukaryota</taxon>
        <taxon>Viridiplantae</taxon>
        <taxon>Streptophyta</taxon>
        <taxon>Embryophyta</taxon>
        <taxon>Tracheophyta</taxon>
        <taxon>Spermatophyta</taxon>
        <taxon>Magnoliopsida</taxon>
        <taxon>eudicotyledons</taxon>
        <taxon>Gunneridae</taxon>
        <taxon>Pentapetalae</taxon>
        <taxon>rosids</taxon>
        <taxon>fabids</taxon>
        <taxon>Rosales</taxon>
        <taxon>Rosaceae</taxon>
        <taxon>Amygdaloideae</taxon>
        <taxon>Amygdaleae</taxon>
        <taxon>Prunus</taxon>
    </lineage>
</organism>
<name>A0ABM1LZ83_PRUMU</name>
<reference evidence="3" key="2">
    <citation type="submission" date="2025-08" db="UniProtKB">
        <authorList>
            <consortium name="RefSeq"/>
        </authorList>
    </citation>
    <scope>IDENTIFICATION</scope>
</reference>
<feature type="domain" description="STAS" evidence="1">
    <location>
        <begin position="8"/>
        <end position="131"/>
    </location>
</feature>
<dbReference type="RefSeq" id="XP_016652710.1">
    <property type="nucleotide sequence ID" value="XM_016797224.1"/>
</dbReference>
<evidence type="ECO:0000259" key="1">
    <source>
        <dbReference type="PROSITE" id="PS50801"/>
    </source>
</evidence>
<dbReference type="InterPro" id="IPR002645">
    <property type="entry name" value="STAS_dom"/>
</dbReference>
<dbReference type="SUPFAM" id="SSF52091">
    <property type="entry name" value="SpoIIaa-like"/>
    <property type="match status" value="1"/>
</dbReference>
<proteinExistence type="predicted"/>